<proteinExistence type="predicted"/>
<gene>
    <name evidence="1" type="ORF">IE53DRAFT_239262</name>
</gene>
<evidence type="ECO:0000313" key="2">
    <source>
        <dbReference type="Proteomes" id="UP000245626"/>
    </source>
</evidence>
<accession>A0ACD0P8E4</accession>
<evidence type="ECO:0000313" key="1">
    <source>
        <dbReference type="EMBL" id="PWN54276.1"/>
    </source>
</evidence>
<protein>
    <submittedName>
        <fullName evidence="1">Uncharacterized protein</fullName>
    </submittedName>
</protein>
<reference evidence="1 2" key="1">
    <citation type="journal article" date="2018" name="Mol. Biol. Evol.">
        <title>Broad Genomic Sampling Reveals a Smut Pathogenic Ancestry of the Fungal Clade Ustilaginomycotina.</title>
        <authorList>
            <person name="Kijpornyongpan T."/>
            <person name="Mondo S.J."/>
            <person name="Barry K."/>
            <person name="Sandor L."/>
            <person name="Lee J."/>
            <person name="Lipzen A."/>
            <person name="Pangilinan J."/>
            <person name="LaButti K."/>
            <person name="Hainaut M."/>
            <person name="Henrissat B."/>
            <person name="Grigoriev I.V."/>
            <person name="Spatafora J.W."/>
            <person name="Aime M.C."/>
        </authorList>
    </citation>
    <scope>NUCLEOTIDE SEQUENCE [LARGE SCALE GENOMIC DNA]</scope>
    <source>
        <strain evidence="1 2">SA 807</strain>
    </source>
</reference>
<dbReference type="Proteomes" id="UP000245626">
    <property type="component" value="Unassembled WGS sequence"/>
</dbReference>
<sequence length="1546" mass="166783">MQAYRTSFPSRIPFFRPSQIQQPASSDSASSTFPFVHLPLPSILVRTPLRPLSIDSSPETGRLTLDRFHRLVVMAQPSSNPNLPGGGPAPLLTLRTMAPLPIFRTPHGIPPPSTSISSFKLSILRILTGQTNSTSSTKPLTFSEELKEKTIQSWRMEMLMLELRQADDLDQQTPPTATPQPSDAKDEEISGFELQDDHECALLEEGDEILIRLKPGHRLEDLQLPDLGPNHRYSAPAGSLTRAGTLSEPPPYSIANPTEPSSHSSSVAAQPNTNFQAHNYYDYSRGYRVVTANNVAAGVSRRNNANANGGILGQGLNLVPSSRQRPSGARKVSSRKEKVNASGRVVSASASPAAAPPTPNSSGPNTPTISSPKLGTFSTPDGVGQSQPMRQTASQPATTPTIQQQQQARQTASPSVTYGTKQAAGQMSMPATALIIGPGVQGAVGRSISSAAAPMGSYGGPTINSDEYGNAKDFVGFTAASGEVQARPKRKMSRQMGDELAHSSTDSGQARGAEKMRRPSNPQAAAADAAERRAALARKASEDPSSSTRVKDRDTTLPGEPSTRPYRERQASSPKRLNKIELPDTSFLPPIQNISPFPEFDDQQQDAVEAPSRERGLPPMPSAVGAPRVVNGQVVPAHATLPGPSPVPRRQSSTSTRSTSIQEVQNGIEALRMSNNPQSSEQSTPVASPSPELPLPASSGAAAAPKMTKAERRYAEIQKALAKERERQEEAEKLRIEEAKAYEEKKRKELLRRESEDRSRAEERKWAIWDEVRKRQKNGGPLKMPVPPVIKGRDAVGTEGASGASNGPVGERLDGSGAWANGEGSDDGVFVQGDEGKEADRSPTPPLKEAMANRAYKVEQASSPLVQARPSTVPPAENGSGADSKPSESKAEGRGKIDLGLQRIRKLLRRLGSPQLGFPIIHVAGTNGKGSVVVYLATLLRLAVGVRVGQFNSPHLVERRDSCRVDGEIVDERTWRESQARVLAADQGLETFVTGSPGRSGRLAKQEEEEEEEGEQVGHDDGGPLGCTPFELLTAQSLVSFSLLPEATRPEVLLIEVGLGGRLDATNVFSQRQVLASVICPIAKDHEAFLGNKLEGIAREKAGIIKRRGLCIVADQRGLDGSDQAEEDRSLTRSGKIDMTAMGPLENEVEQLGQRAASIVDSIRNVCMEKGARMVKGFIPWEVLEKQGGGFGSESEREVDGDGSSNLNAKESLGQSWGSTVDLRPQLGPTLKLSVSGYNPPSTFVASPGDPPLQGPLIQLQRTRANLTGACTALQTLWSIARDESAAMTATADEFEELRTKIMWSFRDDDEAKAVMSSSLSNVTWEGRCQWLDVQLPERGPYGREVVSHLLVDGAHNPASSLALREYVDSCIVSKIRKLGGGGGGNRKGKDKGKGKRVGGDQGERKVKVRITWLIGFSEGKDVQGMLGPLLLRRRGETIDVEQRVAILKFQTPVEGMPWVKSLDPEKAKVEVEKILATSSSFAQVRTFDEQDREPALIRALRWSLEEEQEQETLEMRVLCGSLYLVGDLYSIVRDQHGKGGGGGRW</sequence>
<dbReference type="EMBL" id="KZ819689">
    <property type="protein sequence ID" value="PWN54276.1"/>
    <property type="molecule type" value="Genomic_DNA"/>
</dbReference>
<organism evidence="1 2">
    <name type="scientific">Violaceomyces palustris</name>
    <dbReference type="NCBI Taxonomy" id="1673888"/>
    <lineage>
        <taxon>Eukaryota</taxon>
        <taxon>Fungi</taxon>
        <taxon>Dikarya</taxon>
        <taxon>Basidiomycota</taxon>
        <taxon>Ustilaginomycotina</taxon>
        <taxon>Ustilaginomycetes</taxon>
        <taxon>Violaceomycetales</taxon>
        <taxon>Violaceomycetaceae</taxon>
        <taxon>Violaceomyces</taxon>
    </lineage>
</organism>
<keyword evidence="2" id="KW-1185">Reference proteome</keyword>
<name>A0ACD0P8E4_9BASI</name>